<dbReference type="GO" id="GO:0003723">
    <property type="term" value="F:RNA binding"/>
    <property type="evidence" value="ECO:0007669"/>
    <property type="project" value="UniProtKB-UniRule"/>
</dbReference>
<comment type="subcellular location">
    <subcellularLocation>
        <location evidence="1">Cytoplasm</location>
    </subcellularLocation>
    <subcellularLocation>
        <location evidence="1">Nucleus</location>
        <location evidence="1">Nucleolus</location>
    </subcellularLocation>
    <subcellularLocation>
        <location evidence="1">Nucleus</location>
    </subcellularLocation>
</comment>
<dbReference type="InterPro" id="IPR011082">
    <property type="entry name" value="Exosome-assoc_fac/DNA_repair"/>
</dbReference>
<gene>
    <name evidence="2" type="ORF">EVEC_LOCUS8452</name>
</gene>
<evidence type="ECO:0000313" key="3">
    <source>
        <dbReference type="Proteomes" id="UP000274131"/>
    </source>
</evidence>
<dbReference type="STRING" id="51028.A0A0N4VEA8"/>
<keyword evidence="1" id="KW-0539">Nucleus</keyword>
<dbReference type="EMBL" id="UXUI01009432">
    <property type="protein sequence ID" value="VDD93701.1"/>
    <property type="molecule type" value="Genomic_DNA"/>
</dbReference>
<comment type="similarity">
    <text evidence="1">Belongs to the C1D family.</text>
</comment>
<keyword evidence="1" id="KW-0694">RNA-binding</keyword>
<comment type="function">
    <text evidence="1">Plays a role in the recruitment of the exosome to pre-rRNA to mediate the 3'-5' end processing of the 5.8S rRNA.</text>
</comment>
<sequence length="96" mass="11374">MSCFFLEQARCNLLSVFAINSFYWILLRLKGLNPKENDSLSHELKRTKEYMSRLKSIEEKRAAPRLNQRAAASFVRNALWEEHRENAKKINFLLVM</sequence>
<organism evidence="4">
    <name type="scientific">Enterobius vermicularis</name>
    <name type="common">Human pinworm</name>
    <dbReference type="NCBI Taxonomy" id="51028"/>
    <lineage>
        <taxon>Eukaryota</taxon>
        <taxon>Metazoa</taxon>
        <taxon>Ecdysozoa</taxon>
        <taxon>Nematoda</taxon>
        <taxon>Chromadorea</taxon>
        <taxon>Rhabditida</taxon>
        <taxon>Spirurina</taxon>
        <taxon>Oxyuridomorpha</taxon>
        <taxon>Oxyuroidea</taxon>
        <taxon>Oxyuridae</taxon>
        <taxon>Enterobius</taxon>
    </lineage>
</organism>
<dbReference type="GO" id="GO:0003677">
    <property type="term" value="F:DNA binding"/>
    <property type="evidence" value="ECO:0007669"/>
    <property type="project" value="UniProtKB-KW"/>
</dbReference>
<dbReference type="GO" id="GO:0005737">
    <property type="term" value="C:cytoplasm"/>
    <property type="evidence" value="ECO:0007669"/>
    <property type="project" value="UniProtKB-SubCell"/>
</dbReference>
<dbReference type="GO" id="GO:0000460">
    <property type="term" value="P:maturation of 5.8S rRNA"/>
    <property type="evidence" value="ECO:0007669"/>
    <property type="project" value="TreeGrafter"/>
</dbReference>
<reference evidence="4" key="1">
    <citation type="submission" date="2017-02" db="UniProtKB">
        <authorList>
            <consortium name="WormBaseParasite"/>
        </authorList>
    </citation>
    <scope>IDENTIFICATION</scope>
</reference>
<keyword evidence="3" id="KW-1185">Reference proteome</keyword>
<dbReference type="OrthoDB" id="1421013at2759"/>
<reference evidence="2 3" key="2">
    <citation type="submission" date="2018-10" db="EMBL/GenBank/DDBJ databases">
        <authorList>
            <consortium name="Pathogen Informatics"/>
        </authorList>
    </citation>
    <scope>NUCLEOTIDE SEQUENCE [LARGE SCALE GENOMIC DNA]</scope>
</reference>
<dbReference type="PANTHER" id="PTHR15341">
    <property type="entry name" value="SUN-COR STEROID HORMONE RECEPTOR CO-REPRESSOR"/>
    <property type="match status" value="1"/>
</dbReference>
<proteinExistence type="inferred from homology"/>
<dbReference type="GO" id="GO:0005730">
    <property type="term" value="C:nucleolus"/>
    <property type="evidence" value="ECO:0007669"/>
    <property type="project" value="UniProtKB-SubCell"/>
</dbReference>
<comment type="subunit">
    <text evidence="1">Monomer and homodimer.</text>
</comment>
<evidence type="ECO:0000256" key="1">
    <source>
        <dbReference type="RuleBase" id="RU368003"/>
    </source>
</evidence>
<name>A0A0N4VEA8_ENTVE</name>
<dbReference type="GO" id="GO:0010468">
    <property type="term" value="P:regulation of gene expression"/>
    <property type="evidence" value="ECO:0007669"/>
    <property type="project" value="TreeGrafter"/>
</dbReference>
<dbReference type="Proteomes" id="UP000274131">
    <property type="component" value="Unassembled WGS sequence"/>
</dbReference>
<keyword evidence="1" id="KW-0698">rRNA processing</keyword>
<evidence type="ECO:0000313" key="2">
    <source>
        <dbReference type="EMBL" id="VDD93701.1"/>
    </source>
</evidence>
<keyword evidence="1" id="KW-0238">DNA-binding</keyword>
<evidence type="ECO:0000313" key="4">
    <source>
        <dbReference type="WBParaSite" id="EVEC_0000901101-mRNA-1"/>
    </source>
</evidence>
<accession>A0A0N4VEA8</accession>
<dbReference type="WBParaSite" id="EVEC_0000901101-mRNA-1">
    <property type="protein sequence ID" value="EVEC_0000901101-mRNA-1"/>
    <property type="gene ID" value="EVEC_0000901101"/>
</dbReference>
<dbReference type="GO" id="GO:0000178">
    <property type="term" value="C:exosome (RNase complex)"/>
    <property type="evidence" value="ECO:0007669"/>
    <property type="project" value="TreeGrafter"/>
</dbReference>
<dbReference type="AlphaFoldDB" id="A0A0N4VEA8"/>
<protein>
    <recommendedName>
        <fullName evidence="1">Nuclear nucleic acid-binding protein C1D</fullName>
    </recommendedName>
</protein>
<keyword evidence="1" id="KW-0963">Cytoplasm</keyword>
<dbReference type="PANTHER" id="PTHR15341:SF3">
    <property type="entry name" value="NUCLEAR NUCLEIC ACID-BINDING PROTEIN C1D"/>
    <property type="match status" value="1"/>
</dbReference>